<evidence type="ECO:0000313" key="3">
    <source>
        <dbReference type="Proteomes" id="UP000585474"/>
    </source>
</evidence>
<keyword evidence="2" id="KW-0808">Transferase</keyword>
<feature type="compositionally biased region" description="Polar residues" evidence="1">
    <location>
        <begin position="33"/>
        <end position="42"/>
    </location>
</feature>
<dbReference type="GO" id="GO:0016740">
    <property type="term" value="F:transferase activity"/>
    <property type="evidence" value="ECO:0007669"/>
    <property type="project" value="UniProtKB-KW"/>
</dbReference>
<name>A0A7J0DXQ5_9ERIC</name>
<evidence type="ECO:0000256" key="1">
    <source>
        <dbReference type="SAM" id="MobiDB-lite"/>
    </source>
</evidence>
<gene>
    <name evidence="2" type="ORF">Acr_00g0092530</name>
</gene>
<dbReference type="Proteomes" id="UP000585474">
    <property type="component" value="Unassembled WGS sequence"/>
</dbReference>
<keyword evidence="3" id="KW-1185">Reference proteome</keyword>
<reference evidence="3" key="1">
    <citation type="submission" date="2019-07" db="EMBL/GenBank/DDBJ databases">
        <title>De Novo Assembly of kiwifruit Actinidia rufa.</title>
        <authorList>
            <person name="Sugita-Konishi S."/>
            <person name="Sato K."/>
            <person name="Mori E."/>
            <person name="Abe Y."/>
            <person name="Kisaki G."/>
            <person name="Hamano K."/>
            <person name="Suezawa K."/>
            <person name="Otani M."/>
            <person name="Fukuda T."/>
            <person name="Manabe T."/>
            <person name="Gomi K."/>
            <person name="Tabuchi M."/>
            <person name="Akimitsu K."/>
            <person name="Kataoka I."/>
        </authorList>
    </citation>
    <scope>NUCLEOTIDE SEQUENCE [LARGE SCALE GENOMIC DNA]</scope>
    <source>
        <strain evidence="3">cv. Fuchu</strain>
    </source>
</reference>
<organism evidence="2 3">
    <name type="scientific">Actinidia rufa</name>
    <dbReference type="NCBI Taxonomy" id="165716"/>
    <lineage>
        <taxon>Eukaryota</taxon>
        <taxon>Viridiplantae</taxon>
        <taxon>Streptophyta</taxon>
        <taxon>Embryophyta</taxon>
        <taxon>Tracheophyta</taxon>
        <taxon>Spermatophyta</taxon>
        <taxon>Magnoliopsida</taxon>
        <taxon>eudicotyledons</taxon>
        <taxon>Gunneridae</taxon>
        <taxon>Pentapetalae</taxon>
        <taxon>asterids</taxon>
        <taxon>Ericales</taxon>
        <taxon>Actinidiaceae</taxon>
        <taxon>Actinidia</taxon>
    </lineage>
</organism>
<feature type="region of interest" description="Disordered" evidence="1">
    <location>
        <begin position="1"/>
        <end position="48"/>
    </location>
</feature>
<comment type="caution">
    <text evidence="2">The sequence shown here is derived from an EMBL/GenBank/DDBJ whole genome shotgun (WGS) entry which is preliminary data.</text>
</comment>
<dbReference type="EMBL" id="BJWL01000442">
    <property type="protein sequence ID" value="GFS44870.1"/>
    <property type="molecule type" value="Genomic_DNA"/>
</dbReference>
<dbReference type="AlphaFoldDB" id="A0A7J0DXQ5"/>
<dbReference type="OrthoDB" id="2309723at2759"/>
<dbReference type="Gene3D" id="3.40.30.10">
    <property type="entry name" value="Glutaredoxin"/>
    <property type="match status" value="1"/>
</dbReference>
<accession>A0A7J0DXQ5</accession>
<sequence length="48" mass="5144">MGWVFPASDSEEPGAEPNPLNGAKSIRERYELDSTNYSGKIHSSSSSG</sequence>
<proteinExistence type="predicted"/>
<evidence type="ECO:0000313" key="2">
    <source>
        <dbReference type="EMBL" id="GFS44870.1"/>
    </source>
</evidence>
<protein>
    <submittedName>
        <fullName evidence="2">Glutathione S-transferase family protein</fullName>
    </submittedName>
</protein>